<feature type="transmembrane region" description="Helical" evidence="1">
    <location>
        <begin position="12"/>
        <end position="30"/>
    </location>
</feature>
<comment type="caution">
    <text evidence="2">The sequence shown here is derived from an EMBL/GenBank/DDBJ whole genome shotgun (WGS) entry which is preliminary data.</text>
</comment>
<dbReference type="RefSeq" id="WP_163608563.1">
    <property type="nucleotide sequence ID" value="NZ_JAABOO010000004.1"/>
</dbReference>
<organism evidence="2 3">
    <name type="scientific">Leptobacterium flavescens</name>
    <dbReference type="NCBI Taxonomy" id="472055"/>
    <lineage>
        <taxon>Bacteria</taxon>
        <taxon>Pseudomonadati</taxon>
        <taxon>Bacteroidota</taxon>
        <taxon>Flavobacteriia</taxon>
        <taxon>Flavobacteriales</taxon>
        <taxon>Flavobacteriaceae</taxon>
        <taxon>Leptobacterium</taxon>
    </lineage>
</organism>
<evidence type="ECO:0000313" key="3">
    <source>
        <dbReference type="Proteomes" id="UP000468581"/>
    </source>
</evidence>
<protein>
    <submittedName>
        <fullName evidence="2">Uncharacterized protein</fullName>
    </submittedName>
</protein>
<reference evidence="2 3" key="1">
    <citation type="submission" date="2020-01" db="EMBL/GenBank/DDBJ databases">
        <title>Leptobacterium flavescens.</title>
        <authorList>
            <person name="Wang G."/>
        </authorList>
    </citation>
    <scope>NUCLEOTIDE SEQUENCE [LARGE SCALE GENOMIC DNA]</scope>
    <source>
        <strain evidence="2 3">KCTC 22160</strain>
    </source>
</reference>
<dbReference type="Proteomes" id="UP000468581">
    <property type="component" value="Unassembled WGS sequence"/>
</dbReference>
<name>A0A6P0UQ67_9FLAO</name>
<keyword evidence="1" id="KW-1133">Transmembrane helix</keyword>
<proteinExistence type="predicted"/>
<evidence type="ECO:0000256" key="1">
    <source>
        <dbReference type="SAM" id="Phobius"/>
    </source>
</evidence>
<keyword evidence="1" id="KW-0472">Membrane</keyword>
<evidence type="ECO:0000313" key="2">
    <source>
        <dbReference type="EMBL" id="NER15275.1"/>
    </source>
</evidence>
<dbReference type="AlphaFoldDB" id="A0A6P0UQ67"/>
<sequence length="170" mass="20180">MLRKILNLIKNNFFLIIILGYGIYWVYDYFDTKNKIDNLEYGAKSNPLRKSLNIPVIDNYMNGQNMFRWESWRKKPKDDEVLHVWKNITPSEKENSILSKEMDAFRKRDSNGRVMQLNIYSTVTGDSVSDRDGKFFYYNSEPRNTVDLSEEEIDSISKSWKLNYLVKNGH</sequence>
<accession>A0A6P0UQ67</accession>
<keyword evidence="3" id="KW-1185">Reference proteome</keyword>
<dbReference type="EMBL" id="JAABOO010000004">
    <property type="protein sequence ID" value="NER15275.1"/>
    <property type="molecule type" value="Genomic_DNA"/>
</dbReference>
<keyword evidence="1" id="KW-0812">Transmembrane</keyword>
<gene>
    <name evidence="2" type="ORF">GWK08_17595</name>
</gene>